<dbReference type="AlphaFoldDB" id="Q2P9Z5"/>
<sequence length="166" mass="18137">MTKKQQETAENGVKESLADQIIGTLPAWITQLIQINNLIADRMGVVSTDFHCLHALHQDGPTTASVLAGRVGLTPGSTSRMIDRLADAGCIKRVPDPGDRRRILIEPTEEGLDRITTYYAGLTARTHGDLADFDTDQLRTLLRFVEAARDSASAEVDRLRSEPAQG</sequence>
<dbReference type="SUPFAM" id="SSF46785">
    <property type="entry name" value="Winged helix' DNA-binding domain"/>
    <property type="match status" value="1"/>
</dbReference>
<gene>
    <name evidence="2" type="primary">stfRIII</name>
</gene>
<protein>
    <submittedName>
        <fullName evidence="2">Putative transcriptional regulator</fullName>
    </submittedName>
</protein>
<dbReference type="SMART" id="SM00347">
    <property type="entry name" value="HTH_MARR"/>
    <property type="match status" value="1"/>
</dbReference>
<evidence type="ECO:0000259" key="1">
    <source>
        <dbReference type="PROSITE" id="PS50995"/>
    </source>
</evidence>
<evidence type="ECO:0000313" key="2">
    <source>
        <dbReference type="EMBL" id="CAJ42332.1"/>
    </source>
</evidence>
<dbReference type="GO" id="GO:0006950">
    <property type="term" value="P:response to stress"/>
    <property type="evidence" value="ECO:0007669"/>
    <property type="project" value="TreeGrafter"/>
</dbReference>
<dbReference type="PANTHER" id="PTHR33164:SF106">
    <property type="entry name" value="TRANSCRIPTIONAL REGULATORY PROTEIN"/>
    <property type="match status" value="1"/>
</dbReference>
<dbReference type="InterPro" id="IPR036390">
    <property type="entry name" value="WH_DNA-bd_sf"/>
</dbReference>
<reference evidence="2" key="1">
    <citation type="journal article" date="2006" name="Appl. Environ. Microbiol.">
        <title>Isolation, characterization, and heterologous expression of the biosynthesis gene cluster for the antitumor anthracycline steffimycin.</title>
        <authorList>
            <person name="Gullon S."/>
            <person name="Olano C."/>
            <person name="Abdelfattah M.S."/>
            <person name="Brana A.F."/>
            <person name="Rohr J."/>
            <person name="Mendez C."/>
            <person name="Salas J.A."/>
        </authorList>
    </citation>
    <scope>NUCLEOTIDE SEQUENCE</scope>
    <source>
        <strain evidence="2">NRRL 3193</strain>
    </source>
</reference>
<dbReference type="Gene3D" id="1.10.10.10">
    <property type="entry name" value="Winged helix-like DNA-binding domain superfamily/Winged helix DNA-binding domain"/>
    <property type="match status" value="1"/>
</dbReference>
<dbReference type="PANTHER" id="PTHR33164">
    <property type="entry name" value="TRANSCRIPTIONAL REGULATOR, MARR FAMILY"/>
    <property type="match status" value="1"/>
</dbReference>
<organism evidence="2">
    <name type="scientific">Streptomyces steffisburgensis</name>
    <dbReference type="NCBI Taxonomy" id="68271"/>
    <lineage>
        <taxon>Bacteria</taxon>
        <taxon>Bacillati</taxon>
        <taxon>Actinomycetota</taxon>
        <taxon>Actinomycetes</taxon>
        <taxon>Kitasatosporales</taxon>
        <taxon>Streptomycetaceae</taxon>
        <taxon>Streptomyces</taxon>
    </lineage>
</organism>
<proteinExistence type="predicted"/>
<dbReference type="InterPro" id="IPR000835">
    <property type="entry name" value="HTH_MarR-typ"/>
</dbReference>
<dbReference type="InterPro" id="IPR039422">
    <property type="entry name" value="MarR/SlyA-like"/>
</dbReference>
<dbReference type="Pfam" id="PF01047">
    <property type="entry name" value="MarR"/>
    <property type="match status" value="1"/>
</dbReference>
<feature type="domain" description="HTH marR-type" evidence="1">
    <location>
        <begin position="1"/>
        <end position="150"/>
    </location>
</feature>
<dbReference type="PROSITE" id="PS50995">
    <property type="entry name" value="HTH_MARR_2"/>
    <property type="match status" value="1"/>
</dbReference>
<dbReference type="GO" id="GO:0003700">
    <property type="term" value="F:DNA-binding transcription factor activity"/>
    <property type="evidence" value="ECO:0007669"/>
    <property type="project" value="InterPro"/>
</dbReference>
<accession>Q2P9Z5</accession>
<dbReference type="EMBL" id="AM156932">
    <property type="protein sequence ID" value="CAJ42332.1"/>
    <property type="molecule type" value="Genomic_DNA"/>
</dbReference>
<dbReference type="InterPro" id="IPR036388">
    <property type="entry name" value="WH-like_DNA-bd_sf"/>
</dbReference>
<name>Q2P9Z5_9ACTN</name>